<dbReference type="EMBL" id="LAZR01059812">
    <property type="protein sequence ID" value="KKK67008.1"/>
    <property type="molecule type" value="Genomic_DNA"/>
</dbReference>
<protein>
    <submittedName>
        <fullName evidence="1">Uncharacterized protein</fullName>
    </submittedName>
</protein>
<organism evidence="1">
    <name type="scientific">marine sediment metagenome</name>
    <dbReference type="NCBI Taxonomy" id="412755"/>
    <lineage>
        <taxon>unclassified sequences</taxon>
        <taxon>metagenomes</taxon>
        <taxon>ecological metagenomes</taxon>
    </lineage>
</organism>
<proteinExistence type="predicted"/>
<evidence type="ECO:0000313" key="1">
    <source>
        <dbReference type="EMBL" id="KKK67008.1"/>
    </source>
</evidence>
<comment type="caution">
    <text evidence="1">The sequence shown here is derived from an EMBL/GenBank/DDBJ whole genome shotgun (WGS) entry which is preliminary data.</text>
</comment>
<reference evidence="1" key="1">
    <citation type="journal article" date="2015" name="Nature">
        <title>Complex archaea that bridge the gap between prokaryotes and eukaryotes.</title>
        <authorList>
            <person name="Spang A."/>
            <person name="Saw J.H."/>
            <person name="Jorgensen S.L."/>
            <person name="Zaremba-Niedzwiedzka K."/>
            <person name="Martijn J."/>
            <person name="Lind A.E."/>
            <person name="van Eijk R."/>
            <person name="Schleper C."/>
            <person name="Guy L."/>
            <person name="Ettema T.J."/>
        </authorList>
    </citation>
    <scope>NUCLEOTIDE SEQUENCE</scope>
</reference>
<name>A0A0F8XDT8_9ZZZZ</name>
<dbReference type="AlphaFoldDB" id="A0A0F8XDT8"/>
<gene>
    <name evidence="1" type="ORF">LCGC14_2958420</name>
</gene>
<feature type="non-terminal residue" evidence="1">
    <location>
        <position position="25"/>
    </location>
</feature>
<sequence length="25" mass="3091">MKFRKWVKWLKKDIAQGVDIPYKVL</sequence>
<accession>A0A0F8XDT8</accession>